<gene>
    <name evidence="1" type="ORF">FRY97_09445</name>
</gene>
<reference evidence="1 2" key="1">
    <citation type="submission" date="2019-08" db="EMBL/GenBank/DDBJ databases">
        <title>Genome of Phaeodactylibacter luteus.</title>
        <authorList>
            <person name="Bowman J.P."/>
        </authorList>
    </citation>
    <scope>NUCLEOTIDE SEQUENCE [LARGE SCALE GENOMIC DNA]</scope>
    <source>
        <strain evidence="1 2">KCTC 42180</strain>
    </source>
</reference>
<name>A0A5C6RNA6_9BACT</name>
<keyword evidence="2" id="KW-1185">Reference proteome</keyword>
<evidence type="ECO:0000313" key="2">
    <source>
        <dbReference type="Proteomes" id="UP000321580"/>
    </source>
</evidence>
<dbReference type="EMBL" id="VOOR01000016">
    <property type="protein sequence ID" value="TXB63385.1"/>
    <property type="molecule type" value="Genomic_DNA"/>
</dbReference>
<dbReference type="AlphaFoldDB" id="A0A5C6RNA6"/>
<proteinExistence type="predicted"/>
<sequence length="435" mass="48515">MFSRITHHASRITHHASRITHHASRITPSVALKTVCRASFFKCSIGGQFLSGFSNLFSHRKGSPLLSEANGSGFFPIFYIGPLLRRRHLKFISMVVLLLTLVFAGCDKEEHALPVEANGKPLVESKKASTLHPNLDVTAFDEKLIIYGRDVYLKDGRLIFESIADADHIRSSIVNDGTKQPILEELKGFTSSKSAFMTATKELSEAAVFAGVDAYSNIGVLIDDSGEVSYEKVVDDPGLQYMANQEALFQIAGDIYKIYRDFALVVPEDTFFTQSESQLLNNETFQRIPIFRSGSNARANIHTCSSEWKEGGSRRKRRRVKGELEHRTNIFTGNLTGNVRTKGQRRLFGIWWQYEMSVIRHEGSISVLELGGASTVVNISDQAENDNEIVTEVFQCEDCRGFCGSFSMEHYAYRGNPVTDSGTCYTQPPLQGPCI</sequence>
<dbReference type="RefSeq" id="WP_147167203.1">
    <property type="nucleotide sequence ID" value="NZ_VOOR01000016.1"/>
</dbReference>
<organism evidence="1 2">
    <name type="scientific">Phaeodactylibacter luteus</name>
    <dbReference type="NCBI Taxonomy" id="1564516"/>
    <lineage>
        <taxon>Bacteria</taxon>
        <taxon>Pseudomonadati</taxon>
        <taxon>Bacteroidota</taxon>
        <taxon>Saprospiria</taxon>
        <taxon>Saprospirales</taxon>
        <taxon>Haliscomenobacteraceae</taxon>
        <taxon>Phaeodactylibacter</taxon>
    </lineage>
</organism>
<comment type="caution">
    <text evidence="1">The sequence shown here is derived from an EMBL/GenBank/DDBJ whole genome shotgun (WGS) entry which is preliminary data.</text>
</comment>
<evidence type="ECO:0000313" key="1">
    <source>
        <dbReference type="EMBL" id="TXB63385.1"/>
    </source>
</evidence>
<protein>
    <submittedName>
        <fullName evidence="1">Uncharacterized protein</fullName>
    </submittedName>
</protein>
<dbReference type="Proteomes" id="UP000321580">
    <property type="component" value="Unassembled WGS sequence"/>
</dbReference>
<accession>A0A5C6RNA6</accession>